<dbReference type="InterPro" id="IPR014710">
    <property type="entry name" value="RmlC-like_jellyroll"/>
</dbReference>
<feature type="domain" description="Cupin type-2" evidence="1">
    <location>
        <begin position="45"/>
        <end position="111"/>
    </location>
</feature>
<reference evidence="2 3" key="1">
    <citation type="submission" date="2024-09" db="EMBL/GenBank/DDBJ databases">
        <title>Floridaenema gen nov. (Aerosakkonemataceae, Aerosakkonematales ord. nov., Cyanobacteria) from benthic tropical and subtropical fresh waters, with the description of four new species.</title>
        <authorList>
            <person name="Moretto J.A."/>
            <person name="Berthold D.E."/>
            <person name="Lefler F.W."/>
            <person name="Huang I.-S."/>
            <person name="Laughinghouse H. IV."/>
        </authorList>
    </citation>
    <scope>NUCLEOTIDE SEQUENCE [LARGE SCALE GENOMIC DNA]</scope>
    <source>
        <strain evidence="2 3">BLCC-F50</strain>
    </source>
</reference>
<dbReference type="Proteomes" id="UP001576784">
    <property type="component" value="Unassembled WGS sequence"/>
</dbReference>
<organism evidence="2 3">
    <name type="scientific">Floridaenema flaviceps BLCC-F50</name>
    <dbReference type="NCBI Taxonomy" id="3153642"/>
    <lineage>
        <taxon>Bacteria</taxon>
        <taxon>Bacillati</taxon>
        <taxon>Cyanobacteriota</taxon>
        <taxon>Cyanophyceae</taxon>
        <taxon>Oscillatoriophycideae</taxon>
        <taxon>Aerosakkonematales</taxon>
        <taxon>Aerosakkonemataceae</taxon>
        <taxon>Floridanema</taxon>
        <taxon>Floridanema flaviceps</taxon>
    </lineage>
</organism>
<evidence type="ECO:0000259" key="1">
    <source>
        <dbReference type="Pfam" id="PF07883"/>
    </source>
</evidence>
<name>A0ABV4XSP8_9CYAN</name>
<dbReference type="RefSeq" id="WP_413264389.1">
    <property type="nucleotide sequence ID" value="NZ_JBHFNR010000127.1"/>
</dbReference>
<protein>
    <submittedName>
        <fullName evidence="2">Quercetin 2,3-dioxygenase</fullName>
    </submittedName>
</protein>
<dbReference type="CDD" id="cd02215">
    <property type="entry name" value="cupin_QDO_N_C"/>
    <property type="match status" value="1"/>
</dbReference>
<dbReference type="PANTHER" id="PTHR36440:SF1">
    <property type="entry name" value="PUTATIVE (AFU_ORTHOLOGUE AFUA_8G07350)-RELATED"/>
    <property type="match status" value="1"/>
</dbReference>
<gene>
    <name evidence="2" type="ORF">ACE1CI_17690</name>
</gene>
<comment type="caution">
    <text evidence="2">The sequence shown here is derived from an EMBL/GenBank/DDBJ whole genome shotgun (WGS) entry which is preliminary data.</text>
</comment>
<dbReference type="Pfam" id="PF07883">
    <property type="entry name" value="Cupin_2"/>
    <property type="match status" value="1"/>
</dbReference>
<sequence length="172" mass="18885">MLTTNLDGIVLQLGEGESYWVLGDLYTFKAVSEETEGKYALMELVIYPQDGTPPHIHSREAEAFYILEGKLEFQLDDRTVIATPGTFLHSPTGQLHQFTNTSSMPAKMLCWATPAGVERFFAEIGTKVEDSLTPPPVTPTDIDKVMAVAPKYGITILPPPDSTESLLKLNLG</sequence>
<dbReference type="SUPFAM" id="SSF51182">
    <property type="entry name" value="RmlC-like cupins"/>
    <property type="match status" value="1"/>
</dbReference>
<keyword evidence="3" id="KW-1185">Reference proteome</keyword>
<dbReference type="InterPro" id="IPR053146">
    <property type="entry name" value="QDO-like"/>
</dbReference>
<dbReference type="InterPro" id="IPR011051">
    <property type="entry name" value="RmlC_Cupin_sf"/>
</dbReference>
<dbReference type="Gene3D" id="2.60.120.10">
    <property type="entry name" value="Jelly Rolls"/>
    <property type="match status" value="1"/>
</dbReference>
<dbReference type="EMBL" id="JBHFNR010000127">
    <property type="protein sequence ID" value="MFB2894745.1"/>
    <property type="molecule type" value="Genomic_DNA"/>
</dbReference>
<dbReference type="PANTHER" id="PTHR36440">
    <property type="entry name" value="PUTATIVE (AFU_ORTHOLOGUE AFUA_8G07350)-RELATED"/>
    <property type="match status" value="1"/>
</dbReference>
<proteinExistence type="predicted"/>
<evidence type="ECO:0000313" key="3">
    <source>
        <dbReference type="Proteomes" id="UP001576784"/>
    </source>
</evidence>
<accession>A0ABV4XSP8</accession>
<dbReference type="InterPro" id="IPR013096">
    <property type="entry name" value="Cupin_2"/>
</dbReference>
<evidence type="ECO:0000313" key="2">
    <source>
        <dbReference type="EMBL" id="MFB2894745.1"/>
    </source>
</evidence>